<proteinExistence type="predicted"/>
<accession>A0A9P5S243</accession>
<keyword evidence="2" id="KW-1185">Reference proteome</keyword>
<gene>
    <name evidence="1" type="ORF">BG015_003694</name>
</gene>
<protein>
    <submittedName>
        <fullName evidence="1">Uncharacterized protein</fullName>
    </submittedName>
</protein>
<organism evidence="1 2">
    <name type="scientific">Linnemannia schmuckeri</name>
    <dbReference type="NCBI Taxonomy" id="64567"/>
    <lineage>
        <taxon>Eukaryota</taxon>
        <taxon>Fungi</taxon>
        <taxon>Fungi incertae sedis</taxon>
        <taxon>Mucoromycota</taxon>
        <taxon>Mortierellomycotina</taxon>
        <taxon>Mortierellomycetes</taxon>
        <taxon>Mortierellales</taxon>
        <taxon>Mortierellaceae</taxon>
        <taxon>Linnemannia</taxon>
    </lineage>
</organism>
<comment type="caution">
    <text evidence="1">The sequence shown here is derived from an EMBL/GenBank/DDBJ whole genome shotgun (WGS) entry which is preliminary data.</text>
</comment>
<dbReference type="Proteomes" id="UP000748756">
    <property type="component" value="Unassembled WGS sequence"/>
</dbReference>
<evidence type="ECO:0000313" key="1">
    <source>
        <dbReference type="EMBL" id="KAF9153315.1"/>
    </source>
</evidence>
<dbReference type="EMBL" id="JAAAUQ010000183">
    <property type="protein sequence ID" value="KAF9153315.1"/>
    <property type="molecule type" value="Genomic_DNA"/>
</dbReference>
<evidence type="ECO:0000313" key="2">
    <source>
        <dbReference type="Proteomes" id="UP000748756"/>
    </source>
</evidence>
<name>A0A9P5S243_9FUNG</name>
<dbReference type="AlphaFoldDB" id="A0A9P5S243"/>
<sequence>SFSNISNNSWRRKFLTISRNKSCSGFNSNCSINNKRQCNIHTRSQSTISSRTSGSSINSTNSCCSSAQSSFNFTFILSANSGTSLYWRNSPNTSATSLFWINSTNNSSRICNINKSLLSSNSSKRRSICSISSTNNSRRSFSWKTVRTTFSACTRLIANSNFKSISNSESSNNSKGSDRSVYSSNNINSSDLYCSEDTGRHQEFSTTTTMRIC</sequence>
<reference evidence="1" key="1">
    <citation type="journal article" date="2020" name="Fungal Divers.">
        <title>Resolving the Mortierellaceae phylogeny through synthesis of multi-gene phylogenetics and phylogenomics.</title>
        <authorList>
            <person name="Vandepol N."/>
            <person name="Liber J."/>
            <person name="Desiro A."/>
            <person name="Na H."/>
            <person name="Kennedy M."/>
            <person name="Barry K."/>
            <person name="Grigoriev I.V."/>
            <person name="Miller A.N."/>
            <person name="O'Donnell K."/>
            <person name="Stajich J.E."/>
            <person name="Bonito G."/>
        </authorList>
    </citation>
    <scope>NUCLEOTIDE SEQUENCE</scope>
    <source>
        <strain evidence="1">NRRL 6426</strain>
    </source>
</reference>
<feature type="non-terminal residue" evidence="1">
    <location>
        <position position="1"/>
    </location>
</feature>
<feature type="non-terminal residue" evidence="1">
    <location>
        <position position="213"/>
    </location>
</feature>